<feature type="transmembrane region" description="Helical" evidence="6">
    <location>
        <begin position="28"/>
        <end position="49"/>
    </location>
</feature>
<evidence type="ECO:0000256" key="4">
    <source>
        <dbReference type="ARBA" id="ARBA00022989"/>
    </source>
</evidence>
<comment type="caution">
    <text evidence="8">The sequence shown here is derived from an EMBL/GenBank/DDBJ whole genome shotgun (WGS) entry which is preliminary data.</text>
</comment>
<keyword evidence="3 6" id="KW-0812">Transmembrane</keyword>
<evidence type="ECO:0000256" key="1">
    <source>
        <dbReference type="ARBA" id="ARBA00004141"/>
    </source>
</evidence>
<evidence type="ECO:0000313" key="9">
    <source>
        <dbReference type="Proteomes" id="UP001147830"/>
    </source>
</evidence>
<dbReference type="InterPro" id="IPR011701">
    <property type="entry name" value="MFS"/>
</dbReference>
<dbReference type="GO" id="GO:0022857">
    <property type="term" value="F:transmembrane transporter activity"/>
    <property type="evidence" value="ECO:0007669"/>
    <property type="project" value="InterPro"/>
</dbReference>
<evidence type="ECO:0000256" key="3">
    <source>
        <dbReference type="ARBA" id="ARBA00022692"/>
    </source>
</evidence>
<dbReference type="InterPro" id="IPR004752">
    <property type="entry name" value="AmpG_permease/AT-1"/>
</dbReference>
<reference evidence="8" key="2">
    <citation type="submission" date="2022-08" db="EMBL/GenBank/DDBJ databases">
        <authorList>
            <person name="Dong C."/>
        </authorList>
    </citation>
    <scope>NUCLEOTIDE SEQUENCE</scope>
    <source>
        <strain evidence="8">59MF3M-4</strain>
    </source>
</reference>
<feature type="transmembrane region" description="Helical" evidence="6">
    <location>
        <begin position="61"/>
        <end position="79"/>
    </location>
</feature>
<dbReference type="PANTHER" id="PTHR12778:SF10">
    <property type="entry name" value="MAJOR FACILITATOR SUPERFAMILY DOMAIN-CONTAINING PROTEIN 3"/>
    <property type="match status" value="1"/>
</dbReference>
<dbReference type="InterPro" id="IPR020846">
    <property type="entry name" value="MFS_dom"/>
</dbReference>
<feature type="transmembrane region" description="Helical" evidence="6">
    <location>
        <begin position="124"/>
        <end position="144"/>
    </location>
</feature>
<dbReference type="GO" id="GO:0016020">
    <property type="term" value="C:membrane"/>
    <property type="evidence" value="ECO:0007669"/>
    <property type="project" value="UniProtKB-SubCell"/>
</dbReference>
<dbReference type="Gene3D" id="1.20.1250.20">
    <property type="entry name" value="MFS general substrate transporter like domains"/>
    <property type="match status" value="2"/>
</dbReference>
<keyword evidence="9" id="KW-1185">Reference proteome</keyword>
<feature type="transmembrane region" description="Helical" evidence="6">
    <location>
        <begin position="334"/>
        <end position="359"/>
    </location>
</feature>
<comment type="subcellular location">
    <subcellularLocation>
        <location evidence="1">Membrane</location>
        <topology evidence="1">Multi-pass membrane protein</topology>
    </subcellularLocation>
</comment>
<organism evidence="8 9">
    <name type="scientific">Thalassolituus pacificus</name>
    <dbReference type="NCBI Taxonomy" id="2975440"/>
    <lineage>
        <taxon>Bacteria</taxon>
        <taxon>Pseudomonadati</taxon>
        <taxon>Pseudomonadota</taxon>
        <taxon>Gammaproteobacteria</taxon>
        <taxon>Oceanospirillales</taxon>
        <taxon>Oceanospirillaceae</taxon>
        <taxon>Thalassolituus</taxon>
    </lineage>
</organism>
<gene>
    <name evidence="8" type="ORF">NYR02_03550</name>
</gene>
<dbReference type="SUPFAM" id="SSF103473">
    <property type="entry name" value="MFS general substrate transporter"/>
    <property type="match status" value="1"/>
</dbReference>
<evidence type="ECO:0000259" key="7">
    <source>
        <dbReference type="PROSITE" id="PS50850"/>
    </source>
</evidence>
<evidence type="ECO:0000256" key="6">
    <source>
        <dbReference type="SAM" id="Phobius"/>
    </source>
</evidence>
<dbReference type="PANTHER" id="PTHR12778">
    <property type="entry name" value="SOLUTE CARRIER FAMILY 33 ACETYL-COA TRANSPORTER -RELATED"/>
    <property type="match status" value="1"/>
</dbReference>
<dbReference type="EMBL" id="JAOANI010000012">
    <property type="protein sequence ID" value="MCT7358096.1"/>
    <property type="molecule type" value="Genomic_DNA"/>
</dbReference>
<sequence length="476" mass="52399">MIIPYFRIPPEVKRWLKEAWEIYRQKPVLVITLLGFSAGLPYLLVFSTLTAWLRDEGIERTTIGFFAWVGITYSVKVFWAPVVDRLRLPVLSRFGQRRSWIFLGQCGIAGGLLLMSFAHPQDSLWMIALAALLVAFSAATQDVALDALRIESADDEQQGAMSAAYIFGYRLALLVTGAGALYIAEFANWHIAYLTMALLMVVGMLAIFWADEPPHQTADERGRNEILLVDEIMGRPMHLQQRPRWQRWLLGAVICPVLEFFQRNGQFALLILAFIALFRLSDITMGIMANPFYLDLGYSKAEIASVAKVFGFFMTILGSALCGVLVVKYGIMRPLLLGAVMVAVTNLLFALLALIGNLGTPPLTALAVVISADNLSGGIAGTAFIAYLSSLANKNYTATQYALFSSLMTLPGKFISGFSGWVVDVAGYMEFFMVAAGLGLPAIILVLVLMQHQRREAELSEPLSAQEPAGSTSEMR</sequence>
<dbReference type="NCBIfam" id="TIGR00901">
    <property type="entry name" value="2A0125"/>
    <property type="match status" value="1"/>
</dbReference>
<feature type="domain" description="Major facilitator superfamily (MFS) profile" evidence="7">
    <location>
        <begin position="27"/>
        <end position="454"/>
    </location>
</feature>
<name>A0A9X3AFT6_9GAMM</name>
<keyword evidence="4 6" id="KW-1133">Transmembrane helix</keyword>
<dbReference type="Proteomes" id="UP001147830">
    <property type="component" value="Unassembled WGS sequence"/>
</dbReference>
<dbReference type="PROSITE" id="PS50850">
    <property type="entry name" value="MFS"/>
    <property type="match status" value="1"/>
</dbReference>
<keyword evidence="5 6" id="KW-0472">Membrane</keyword>
<accession>A0A9X3AFT6</accession>
<protein>
    <submittedName>
        <fullName evidence="8">AmpG family muropeptide MFS transporter</fullName>
    </submittedName>
</protein>
<feature type="transmembrane region" description="Helical" evidence="6">
    <location>
        <begin position="309"/>
        <end position="327"/>
    </location>
</feature>
<proteinExistence type="predicted"/>
<dbReference type="AlphaFoldDB" id="A0A9X3AFT6"/>
<evidence type="ECO:0000313" key="8">
    <source>
        <dbReference type="EMBL" id="MCT7358096.1"/>
    </source>
</evidence>
<feature type="transmembrane region" description="Helical" evidence="6">
    <location>
        <begin position="191"/>
        <end position="210"/>
    </location>
</feature>
<feature type="transmembrane region" description="Helical" evidence="6">
    <location>
        <begin position="365"/>
        <end position="389"/>
    </location>
</feature>
<feature type="transmembrane region" description="Helical" evidence="6">
    <location>
        <begin position="164"/>
        <end position="184"/>
    </location>
</feature>
<dbReference type="RefSeq" id="WP_260975018.1">
    <property type="nucleotide sequence ID" value="NZ_JAOANI010000012.1"/>
</dbReference>
<evidence type="ECO:0000256" key="5">
    <source>
        <dbReference type="ARBA" id="ARBA00023136"/>
    </source>
</evidence>
<feature type="transmembrane region" description="Helical" evidence="6">
    <location>
        <begin position="268"/>
        <end position="289"/>
    </location>
</feature>
<feature type="transmembrane region" description="Helical" evidence="6">
    <location>
        <begin position="401"/>
        <end position="422"/>
    </location>
</feature>
<dbReference type="InterPro" id="IPR036259">
    <property type="entry name" value="MFS_trans_sf"/>
</dbReference>
<feature type="transmembrane region" description="Helical" evidence="6">
    <location>
        <begin position="99"/>
        <end position="117"/>
    </location>
</feature>
<keyword evidence="2" id="KW-0813">Transport</keyword>
<dbReference type="CDD" id="cd17486">
    <property type="entry name" value="MFS_AmpG_like"/>
    <property type="match status" value="1"/>
</dbReference>
<dbReference type="Pfam" id="PF07690">
    <property type="entry name" value="MFS_1"/>
    <property type="match status" value="1"/>
</dbReference>
<evidence type="ECO:0000256" key="2">
    <source>
        <dbReference type="ARBA" id="ARBA00022448"/>
    </source>
</evidence>
<reference evidence="8" key="1">
    <citation type="journal article" date="2022" name="Front. Microbiol.">
        <title>Genome-based taxonomic rearrangement of Oceanobacter-related bacteria including the description of Thalassolituus hydrocarbonoclasticus sp. nov. and Thalassolituus pacificus sp. nov. and emended description of the genus Thalassolituus.</title>
        <authorList>
            <person name="Dong C."/>
            <person name="Wei L."/>
            <person name="Wang J."/>
            <person name="Lai Q."/>
            <person name="Huang Z."/>
            <person name="Shao Z."/>
        </authorList>
    </citation>
    <scope>NUCLEOTIDE SEQUENCE</scope>
    <source>
        <strain evidence="8">59MF3M-4</strain>
    </source>
</reference>
<feature type="transmembrane region" description="Helical" evidence="6">
    <location>
        <begin position="428"/>
        <end position="450"/>
    </location>
</feature>